<dbReference type="GeneID" id="20701851"/>
<dbReference type="AlphaFoldDB" id="G2WS55"/>
<dbReference type="eggNOG" id="ENOG502T4W5">
    <property type="taxonomic scope" value="Eukaryota"/>
</dbReference>
<organism evidence="2 3">
    <name type="scientific">Verticillium dahliae (strain VdLs.17 / ATCC MYA-4575 / FGSC 10137)</name>
    <name type="common">Verticillium wilt</name>
    <dbReference type="NCBI Taxonomy" id="498257"/>
    <lineage>
        <taxon>Eukaryota</taxon>
        <taxon>Fungi</taxon>
        <taxon>Dikarya</taxon>
        <taxon>Ascomycota</taxon>
        <taxon>Pezizomycotina</taxon>
        <taxon>Sordariomycetes</taxon>
        <taxon>Hypocreomycetidae</taxon>
        <taxon>Glomerellales</taxon>
        <taxon>Plectosphaerellaceae</taxon>
        <taxon>Verticillium</taxon>
    </lineage>
</organism>
<reference evidence="2 3" key="1">
    <citation type="submission" date="2008-03" db="EMBL/GenBank/DDBJ databases">
        <title>The Genome Sequence of Verticillium dahliae VdLs.17.</title>
        <authorList>
            <consortium name="The Broad Institute Genome Sequencing Platform"/>
            <person name="Ma L.-J.J."/>
            <person name="Klosterman S.J."/>
            <person name="Subbarao K."/>
            <person name="Dobinson K."/>
            <person name="Veronese P."/>
            <person name="Kang S."/>
            <person name="Gold S.E."/>
            <person name="Young S."/>
            <person name="Jaffe D."/>
            <person name="Gnerre S."/>
            <person name="Berlin A."/>
            <person name="Heiman D."/>
            <person name="Hepburn T."/>
            <person name="Sykes S."/>
            <person name="Alvarado L."/>
            <person name="Kodira C.D."/>
            <person name="Lander E."/>
            <person name="Galagan J."/>
            <person name="Nusbaum C."/>
            <person name="Birren B."/>
        </authorList>
    </citation>
    <scope>NUCLEOTIDE SEQUENCE [LARGE SCALE GENOMIC DNA]</scope>
    <source>
        <strain evidence="3">VdLs.17 / ATCC MYA-4575 / FGSC 10137</strain>
    </source>
</reference>
<dbReference type="EMBL" id="DS572695">
    <property type="protein sequence ID" value="EGY13706.1"/>
    <property type="molecule type" value="Genomic_DNA"/>
</dbReference>
<feature type="region of interest" description="Disordered" evidence="1">
    <location>
        <begin position="1"/>
        <end position="40"/>
    </location>
</feature>
<evidence type="ECO:0000313" key="3">
    <source>
        <dbReference type="Proteomes" id="UP000001611"/>
    </source>
</evidence>
<dbReference type="KEGG" id="vda:VDAG_00388"/>
<proteinExistence type="predicted"/>
<sequence length="166" mass="19263">MSAISTAPGSVFDEADPPSNLQECRIPGETEDQSLNSLAGEVESLKQRLAEVMRLREREREQERCHRRDEQIQKERLHKEQLDHEREINAQRLIEMAQLHDEALLQANRDHADNLAEAVSQVTRKLEMERQALHAEDLLSVEAYRKLWTAEVGRRTKQEKQLAMVC</sequence>
<name>G2WS55_VERDV</name>
<dbReference type="HOGENOM" id="CLU_1603992_0_0_1"/>
<keyword evidence="3" id="KW-1185">Reference proteome</keyword>
<protein>
    <submittedName>
        <fullName evidence="2">Uncharacterized protein</fullName>
    </submittedName>
</protein>
<dbReference type="RefSeq" id="XP_009650060.1">
    <property type="nucleotide sequence ID" value="XM_009651765.1"/>
</dbReference>
<dbReference type="InParanoid" id="G2WS55"/>
<evidence type="ECO:0000256" key="1">
    <source>
        <dbReference type="SAM" id="MobiDB-lite"/>
    </source>
</evidence>
<evidence type="ECO:0000313" key="2">
    <source>
        <dbReference type="EMBL" id="EGY13706.1"/>
    </source>
</evidence>
<feature type="region of interest" description="Disordered" evidence="1">
    <location>
        <begin position="57"/>
        <end position="78"/>
    </location>
</feature>
<gene>
    <name evidence="2" type="ORF">VDAG_00388</name>
</gene>
<accession>G2WS55</accession>
<dbReference type="Proteomes" id="UP000001611">
    <property type="component" value="Chromosome 2"/>
</dbReference>
<dbReference type="OrthoDB" id="10384980at2759"/>
<dbReference type="OMA" id="KLWTAEI"/>